<gene>
    <name evidence="1" type="ORF">Ctob_006927</name>
</gene>
<evidence type="ECO:0008006" key="3">
    <source>
        <dbReference type="Google" id="ProtNLM"/>
    </source>
</evidence>
<keyword evidence="2" id="KW-1185">Reference proteome</keyword>
<dbReference type="AlphaFoldDB" id="A0A0M0JYP4"/>
<dbReference type="Proteomes" id="UP000037460">
    <property type="component" value="Unassembled WGS sequence"/>
</dbReference>
<organism evidence="1 2">
    <name type="scientific">Chrysochromulina tobinii</name>
    <dbReference type="NCBI Taxonomy" id="1460289"/>
    <lineage>
        <taxon>Eukaryota</taxon>
        <taxon>Haptista</taxon>
        <taxon>Haptophyta</taxon>
        <taxon>Prymnesiophyceae</taxon>
        <taxon>Prymnesiales</taxon>
        <taxon>Chrysochromulinaceae</taxon>
        <taxon>Chrysochromulina</taxon>
    </lineage>
</organism>
<evidence type="ECO:0000313" key="1">
    <source>
        <dbReference type="EMBL" id="KOO31689.1"/>
    </source>
</evidence>
<dbReference type="SUPFAM" id="SSF46565">
    <property type="entry name" value="Chaperone J-domain"/>
    <property type="match status" value="1"/>
</dbReference>
<protein>
    <recommendedName>
        <fullName evidence="3">J domain-containing protein</fullName>
    </recommendedName>
</protein>
<reference evidence="2" key="1">
    <citation type="journal article" date="2015" name="PLoS Genet.">
        <title>Genome Sequence and Transcriptome Analyses of Chrysochromulina tobin: Metabolic Tools for Enhanced Algal Fitness in the Prominent Order Prymnesiales (Haptophyceae).</title>
        <authorList>
            <person name="Hovde B.T."/>
            <person name="Deodato C.R."/>
            <person name="Hunsperger H.M."/>
            <person name="Ryken S.A."/>
            <person name="Yost W."/>
            <person name="Jha R.K."/>
            <person name="Patterson J."/>
            <person name="Monnat R.J. Jr."/>
            <person name="Barlow S.B."/>
            <person name="Starkenburg S.R."/>
            <person name="Cattolico R.A."/>
        </authorList>
    </citation>
    <scope>NUCLEOTIDE SEQUENCE</scope>
    <source>
        <strain evidence="2">CCMP291</strain>
    </source>
</reference>
<sequence>MDKVRAAIAVADEAAAEQDAAQEVADTKAAAEEACAEAVRAAKIQAAVAEDAVKQWERDNPIEAATLAGVAVGGAVGAVAVDALRPRKLTDTAKDAVLEGLFGAFGLDAEKEKVREQAAREEKLYRIKLFEPDLKLLGLSLLDAPDLDEKRLRKAFRERSRVLHPDVRDESLDQKGVPTVYELNAAFEALRKLL</sequence>
<name>A0A0M0JYP4_9EUKA</name>
<accession>A0A0M0JYP4</accession>
<comment type="caution">
    <text evidence="1">The sequence shown here is derived from an EMBL/GenBank/DDBJ whole genome shotgun (WGS) entry which is preliminary data.</text>
</comment>
<evidence type="ECO:0000313" key="2">
    <source>
        <dbReference type="Proteomes" id="UP000037460"/>
    </source>
</evidence>
<dbReference type="InterPro" id="IPR036869">
    <property type="entry name" value="J_dom_sf"/>
</dbReference>
<dbReference type="EMBL" id="JWZX01001958">
    <property type="protein sequence ID" value="KOO31689.1"/>
    <property type="molecule type" value="Genomic_DNA"/>
</dbReference>
<proteinExistence type="predicted"/>